<evidence type="ECO:0000256" key="6">
    <source>
        <dbReference type="ARBA" id="ARBA00022989"/>
    </source>
</evidence>
<feature type="transmembrane region" description="Helical" evidence="9">
    <location>
        <begin position="59"/>
        <end position="77"/>
    </location>
</feature>
<evidence type="ECO:0000256" key="2">
    <source>
        <dbReference type="ARBA" id="ARBA00022448"/>
    </source>
</evidence>
<evidence type="ECO:0000256" key="9">
    <source>
        <dbReference type="RuleBase" id="RU369079"/>
    </source>
</evidence>
<evidence type="ECO:0000256" key="7">
    <source>
        <dbReference type="ARBA" id="ARBA00023136"/>
    </source>
</evidence>
<evidence type="ECO:0000256" key="8">
    <source>
        <dbReference type="ARBA" id="ARBA00038436"/>
    </source>
</evidence>
<keyword evidence="3" id="KW-1003">Cell membrane</keyword>
<evidence type="ECO:0000256" key="3">
    <source>
        <dbReference type="ARBA" id="ARBA00022475"/>
    </source>
</evidence>
<keyword evidence="7 9" id="KW-0472">Membrane</keyword>
<name>A0A6S6TB66_9GAMM</name>
<evidence type="ECO:0000256" key="1">
    <source>
        <dbReference type="ARBA" id="ARBA00004429"/>
    </source>
</evidence>
<comment type="function">
    <text evidence="9">Part of the tripartite ATP-independent periplasmic (TRAP) transport system.</text>
</comment>
<sequence>MNTSYEPEYQIPIVDFLNGIVRSVGHIAAWANIILIGIILTQVVLRYGFNSGMVPLEELMWHLYAVALMFGLSYAITNDTHIRVDLFHMNMSAKKRHIIEIFGILFLLMPFVWVIFHHSLGWVAHSFAVGESSQNPTGLPYRWIIKSVIPISFFMIFIAALARLIRSVLLLRHKGIENEPDISGRVSMLKHLFTVSSIDNNKKGDT</sequence>
<gene>
    <name evidence="11" type="ORF">HELGO_WM16947</name>
</gene>
<dbReference type="InterPro" id="IPR007387">
    <property type="entry name" value="TRAP_DctQ"/>
</dbReference>
<feature type="transmembrane region" description="Helical" evidence="9">
    <location>
        <begin position="143"/>
        <end position="165"/>
    </location>
</feature>
<proteinExistence type="inferred from homology"/>
<dbReference type="PANTHER" id="PTHR35011">
    <property type="entry name" value="2,3-DIKETO-L-GULONATE TRAP TRANSPORTER SMALL PERMEASE PROTEIN YIAM"/>
    <property type="match status" value="1"/>
</dbReference>
<dbReference type="Pfam" id="PF04290">
    <property type="entry name" value="DctQ"/>
    <property type="match status" value="1"/>
</dbReference>
<comment type="subunit">
    <text evidence="9">The complex comprises the extracytoplasmic solute receptor protein and the two transmembrane proteins.</text>
</comment>
<comment type="subcellular location">
    <subcellularLocation>
        <location evidence="1 9">Cell inner membrane</location>
        <topology evidence="1 9">Multi-pass membrane protein</topology>
    </subcellularLocation>
</comment>
<feature type="transmembrane region" description="Helical" evidence="9">
    <location>
        <begin position="98"/>
        <end position="116"/>
    </location>
</feature>
<dbReference type="AlphaFoldDB" id="A0A6S6TB66"/>
<accession>A0A6S6TB66</accession>
<comment type="similarity">
    <text evidence="8 9">Belongs to the TRAP transporter small permease family.</text>
</comment>
<keyword evidence="6 9" id="KW-1133">Transmembrane helix</keyword>
<feature type="domain" description="Tripartite ATP-independent periplasmic transporters DctQ component" evidence="10">
    <location>
        <begin position="35"/>
        <end position="168"/>
    </location>
</feature>
<organism evidence="11">
    <name type="scientific">uncultured Thiotrichaceae bacterium</name>
    <dbReference type="NCBI Taxonomy" id="298394"/>
    <lineage>
        <taxon>Bacteria</taxon>
        <taxon>Pseudomonadati</taxon>
        <taxon>Pseudomonadota</taxon>
        <taxon>Gammaproteobacteria</taxon>
        <taxon>Thiotrichales</taxon>
        <taxon>Thiotrichaceae</taxon>
        <taxon>environmental samples</taxon>
    </lineage>
</organism>
<dbReference type="GO" id="GO:0005886">
    <property type="term" value="C:plasma membrane"/>
    <property type="evidence" value="ECO:0007669"/>
    <property type="project" value="UniProtKB-SubCell"/>
</dbReference>
<dbReference type="EMBL" id="CACVAY010000077">
    <property type="protein sequence ID" value="CAA6816564.1"/>
    <property type="molecule type" value="Genomic_DNA"/>
</dbReference>
<evidence type="ECO:0000256" key="5">
    <source>
        <dbReference type="ARBA" id="ARBA00022692"/>
    </source>
</evidence>
<protein>
    <recommendedName>
        <fullName evidence="9">TRAP transporter small permease protein</fullName>
    </recommendedName>
</protein>
<reference evidence="11" key="1">
    <citation type="submission" date="2020-01" db="EMBL/GenBank/DDBJ databases">
        <authorList>
            <person name="Meier V. D."/>
            <person name="Meier V D."/>
        </authorList>
    </citation>
    <scope>NUCLEOTIDE SEQUENCE</scope>
    <source>
        <strain evidence="11">HLG_WM_MAG_07</strain>
    </source>
</reference>
<dbReference type="PANTHER" id="PTHR35011:SF4">
    <property type="entry name" value="SLL1102 PROTEIN"/>
    <property type="match status" value="1"/>
</dbReference>
<feature type="transmembrane region" description="Helical" evidence="9">
    <location>
        <begin position="27"/>
        <end position="47"/>
    </location>
</feature>
<keyword evidence="5 9" id="KW-0812">Transmembrane</keyword>
<keyword evidence="2 9" id="KW-0813">Transport</keyword>
<evidence type="ECO:0000313" key="11">
    <source>
        <dbReference type="EMBL" id="CAA6816564.1"/>
    </source>
</evidence>
<dbReference type="GO" id="GO:0022857">
    <property type="term" value="F:transmembrane transporter activity"/>
    <property type="evidence" value="ECO:0007669"/>
    <property type="project" value="UniProtKB-UniRule"/>
</dbReference>
<keyword evidence="4 9" id="KW-0997">Cell inner membrane</keyword>
<evidence type="ECO:0000259" key="10">
    <source>
        <dbReference type="Pfam" id="PF04290"/>
    </source>
</evidence>
<evidence type="ECO:0000256" key="4">
    <source>
        <dbReference type="ARBA" id="ARBA00022519"/>
    </source>
</evidence>
<dbReference type="InterPro" id="IPR055348">
    <property type="entry name" value="DctQ"/>
</dbReference>